<feature type="signal peptide" evidence="9">
    <location>
        <begin position="1"/>
        <end position="20"/>
    </location>
</feature>
<dbReference type="InterPro" id="IPR050819">
    <property type="entry name" value="Tripeptidyl-peptidase_I"/>
</dbReference>
<comment type="cofactor">
    <cofactor evidence="8">
        <name>Ca(2+)</name>
        <dbReference type="ChEBI" id="CHEBI:29108"/>
    </cofactor>
    <text evidence="8">Binds 1 Ca(2+) ion per subunit.</text>
</comment>
<evidence type="ECO:0000256" key="2">
    <source>
        <dbReference type="ARBA" id="ARBA00022670"/>
    </source>
</evidence>
<evidence type="ECO:0000256" key="3">
    <source>
        <dbReference type="ARBA" id="ARBA00022723"/>
    </source>
</evidence>
<dbReference type="Gene3D" id="3.40.50.200">
    <property type="entry name" value="Peptidase S8/S53 domain"/>
    <property type="match status" value="1"/>
</dbReference>
<dbReference type="EMBL" id="JARVKM010000002">
    <property type="protein sequence ID" value="KAK9782661.1"/>
    <property type="molecule type" value="Genomic_DNA"/>
</dbReference>
<feature type="chain" id="PRO_5045403455" evidence="9">
    <location>
        <begin position="21"/>
        <end position="687"/>
    </location>
</feature>
<dbReference type="CDD" id="cd11377">
    <property type="entry name" value="Pro-peptidase_S53"/>
    <property type="match status" value="1"/>
</dbReference>
<feature type="domain" description="Peptidase S53" evidence="10">
    <location>
        <begin position="238"/>
        <end position="686"/>
    </location>
</feature>
<sequence length="687" mass="75186">MKLLSVVSFWVGCYDTIAAAADSLSYGDHAVHEERHAINIRGSRWMRRNRVPEFRRLPVRIGLTQSNLDRAEEYLLDISHPKSPNYGKVWTSEEVIAAFRPSESAIEAVTDWLASHDITDVTHSENKGWLAFDAPASKVEALLQTVYYEHEDQITGGVAPACDKYHVPKVIQEHIDYITPGTKLMAPVKSDIDLKVKREGQKNRRHDRVKQPAKQKFSDQLFSLLSSNSSDLSTCDVAITPACVAALYNITAGTLCNPNNSLGIFEAELQYWDQQDLDLFFANFTDWIPQGTHPIDEEIDGGIAQTDNISLAGGESMLDLQLAYPIVYPQTITVLNVDDIHYQTWANDTYTWGFNTLLDAIDGSYCTYSAYNETGDLPNWDPTYPDPGPDGYNGTLQCGVFEPPNVISLSYGGQEADVPISYQKRQCNEYLKLGLQGVTFVFASGDSGVSNYPEPYGFDGPTGCLGPDLNIFNPTWPNNCPWLTNVGATKVYPGFTVFEPESAAFDPGRVNYSSGGGFSNVYPIPDYQKAAVDLFFQDHEPGYPYYEGLVPDADNYTLPNVTALAGSTGGIYNRVGRGIPDVAANGDNIAVFVGGEFGLSGGTSASTPIFAGIINRINDERLAIGKSPVGFINPVLYEHPEVLNDITNGTNPGCGTDGFSAVPGWDPVTGLGTPNYPKMLELFLSLP</sequence>
<dbReference type="Proteomes" id="UP001465668">
    <property type="component" value="Unassembled WGS sequence"/>
</dbReference>
<dbReference type="Pfam" id="PF09286">
    <property type="entry name" value="Pro-kuma_activ"/>
    <property type="match status" value="1"/>
</dbReference>
<dbReference type="SUPFAM" id="SSF52743">
    <property type="entry name" value="Subtilisin-like"/>
    <property type="match status" value="1"/>
</dbReference>
<keyword evidence="3 8" id="KW-0479">Metal-binding</keyword>
<dbReference type="PANTHER" id="PTHR14218">
    <property type="entry name" value="PROTEASE S8 TRIPEPTIDYL PEPTIDASE I CLN2"/>
    <property type="match status" value="1"/>
</dbReference>
<feature type="active site" description="Charge relay system" evidence="8">
    <location>
        <position position="604"/>
    </location>
</feature>
<comment type="subcellular location">
    <subcellularLocation>
        <location evidence="1">Secreted</location>
        <location evidence="1">Extracellular space</location>
    </subcellularLocation>
</comment>
<feature type="active site" description="Charge relay system" evidence="8">
    <location>
        <position position="315"/>
    </location>
</feature>
<evidence type="ECO:0000259" key="10">
    <source>
        <dbReference type="PROSITE" id="PS51695"/>
    </source>
</evidence>
<protein>
    <submittedName>
        <fullName evidence="11">Peptidase S53 domain-containing protein</fullName>
    </submittedName>
</protein>
<keyword evidence="6 8" id="KW-0106">Calcium</keyword>
<evidence type="ECO:0000256" key="1">
    <source>
        <dbReference type="ARBA" id="ARBA00004239"/>
    </source>
</evidence>
<keyword evidence="9" id="KW-0732">Signal</keyword>
<keyword evidence="12" id="KW-1185">Reference proteome</keyword>
<dbReference type="SMART" id="SM00944">
    <property type="entry name" value="Pro-kuma_activ"/>
    <property type="match status" value="1"/>
</dbReference>
<evidence type="ECO:0000313" key="12">
    <source>
        <dbReference type="Proteomes" id="UP001465668"/>
    </source>
</evidence>
<dbReference type="PROSITE" id="PS51695">
    <property type="entry name" value="SEDOLISIN"/>
    <property type="match status" value="1"/>
</dbReference>
<dbReference type="PANTHER" id="PTHR14218:SF19">
    <property type="entry name" value="SERINE PROTEASE AORO, PUTATIVE (AFU_ORTHOLOGUE AFUA_6G10250)-RELATED"/>
    <property type="match status" value="1"/>
</dbReference>
<comment type="caution">
    <text evidence="11">The sequence shown here is derived from an EMBL/GenBank/DDBJ whole genome shotgun (WGS) entry which is preliminary data.</text>
</comment>
<feature type="binding site" evidence="8">
    <location>
        <position position="646"/>
    </location>
    <ligand>
        <name>Ca(2+)</name>
        <dbReference type="ChEBI" id="CHEBI:29108"/>
    </ligand>
</feature>
<dbReference type="InterPro" id="IPR036852">
    <property type="entry name" value="Peptidase_S8/S53_dom_sf"/>
</dbReference>
<accession>A0ABR2Y7N2</accession>
<evidence type="ECO:0000256" key="6">
    <source>
        <dbReference type="ARBA" id="ARBA00022837"/>
    </source>
</evidence>
<keyword evidence="7" id="KW-0865">Zymogen</keyword>
<keyword evidence="4 8" id="KW-0378">Hydrolase</keyword>
<feature type="binding site" evidence="8">
    <location>
        <position position="664"/>
    </location>
    <ligand>
        <name>Ca(2+)</name>
        <dbReference type="ChEBI" id="CHEBI:29108"/>
    </ligand>
</feature>
<feature type="binding site" evidence="8">
    <location>
        <position position="645"/>
    </location>
    <ligand>
        <name>Ca(2+)</name>
        <dbReference type="ChEBI" id="CHEBI:29108"/>
    </ligand>
</feature>
<evidence type="ECO:0000256" key="4">
    <source>
        <dbReference type="ARBA" id="ARBA00022801"/>
    </source>
</evidence>
<dbReference type="CDD" id="cd04056">
    <property type="entry name" value="Peptidases_S53"/>
    <property type="match status" value="1"/>
</dbReference>
<keyword evidence="2 8" id="KW-0645">Protease</keyword>
<gene>
    <name evidence="11" type="ORF">SCAR479_01004</name>
</gene>
<feature type="active site" description="Charge relay system" evidence="8">
    <location>
        <position position="319"/>
    </location>
</feature>
<dbReference type="InterPro" id="IPR015366">
    <property type="entry name" value="S53_propep"/>
</dbReference>
<evidence type="ECO:0000256" key="5">
    <source>
        <dbReference type="ARBA" id="ARBA00022825"/>
    </source>
</evidence>
<proteinExistence type="predicted"/>
<evidence type="ECO:0000256" key="9">
    <source>
        <dbReference type="SAM" id="SignalP"/>
    </source>
</evidence>
<reference evidence="11 12" key="1">
    <citation type="submission" date="2024-02" db="EMBL/GenBank/DDBJ databases">
        <title>First draft genome assembly of two strains of Seiridium cardinale.</title>
        <authorList>
            <person name="Emiliani G."/>
            <person name="Scali E."/>
        </authorList>
    </citation>
    <scope>NUCLEOTIDE SEQUENCE [LARGE SCALE GENOMIC DNA]</scope>
    <source>
        <strain evidence="11 12">BM-138-000479</strain>
    </source>
</reference>
<dbReference type="InterPro" id="IPR030400">
    <property type="entry name" value="Sedolisin_dom"/>
</dbReference>
<feature type="binding site" evidence="8">
    <location>
        <position position="666"/>
    </location>
    <ligand>
        <name>Ca(2+)</name>
        <dbReference type="ChEBI" id="CHEBI:29108"/>
    </ligand>
</feature>
<evidence type="ECO:0000256" key="7">
    <source>
        <dbReference type="ARBA" id="ARBA00023145"/>
    </source>
</evidence>
<organism evidence="11 12">
    <name type="scientific">Seiridium cardinale</name>
    <dbReference type="NCBI Taxonomy" id="138064"/>
    <lineage>
        <taxon>Eukaryota</taxon>
        <taxon>Fungi</taxon>
        <taxon>Dikarya</taxon>
        <taxon>Ascomycota</taxon>
        <taxon>Pezizomycotina</taxon>
        <taxon>Sordariomycetes</taxon>
        <taxon>Xylariomycetidae</taxon>
        <taxon>Amphisphaeriales</taxon>
        <taxon>Sporocadaceae</taxon>
        <taxon>Seiridium</taxon>
    </lineage>
</organism>
<keyword evidence="5 8" id="KW-0720">Serine protease</keyword>
<name>A0ABR2Y7N2_9PEZI</name>
<evidence type="ECO:0000313" key="11">
    <source>
        <dbReference type="EMBL" id="KAK9782661.1"/>
    </source>
</evidence>
<evidence type="ECO:0000256" key="8">
    <source>
        <dbReference type="PROSITE-ProRule" id="PRU01032"/>
    </source>
</evidence>
<dbReference type="SUPFAM" id="SSF54897">
    <property type="entry name" value="Protease propeptides/inhibitors"/>
    <property type="match status" value="1"/>
</dbReference>